<reference evidence="2 3" key="1">
    <citation type="journal article" date="2017" name="Mol. Biol. Evol.">
        <title>The 4-celled Tetrabaena socialis nuclear genome reveals the essential components for genetic control of cell number at the origin of multicellularity in the volvocine lineage.</title>
        <authorList>
            <person name="Featherston J."/>
            <person name="Arakaki Y."/>
            <person name="Hanschen E.R."/>
            <person name="Ferris P.J."/>
            <person name="Michod R.E."/>
            <person name="Olson B.J.S.C."/>
            <person name="Nozaki H."/>
            <person name="Durand P.M."/>
        </authorList>
    </citation>
    <scope>NUCLEOTIDE SEQUENCE [LARGE SCALE GENOMIC DNA]</scope>
    <source>
        <strain evidence="2 3">NIES-571</strain>
    </source>
</reference>
<comment type="caution">
    <text evidence="2">The sequence shown here is derived from an EMBL/GenBank/DDBJ whole genome shotgun (WGS) entry which is preliminary data.</text>
</comment>
<feature type="non-terminal residue" evidence="2">
    <location>
        <position position="1"/>
    </location>
</feature>
<proteinExistence type="predicted"/>
<evidence type="ECO:0000256" key="1">
    <source>
        <dbReference type="SAM" id="MobiDB-lite"/>
    </source>
</evidence>
<evidence type="ECO:0000313" key="3">
    <source>
        <dbReference type="Proteomes" id="UP000236333"/>
    </source>
</evidence>
<feature type="compositionally biased region" description="Low complexity" evidence="1">
    <location>
        <begin position="112"/>
        <end position="139"/>
    </location>
</feature>
<protein>
    <submittedName>
        <fullName evidence="2">Uncharacterized protein</fullName>
    </submittedName>
</protein>
<dbReference type="EMBL" id="PGGS01000246">
    <property type="protein sequence ID" value="PNH06273.1"/>
    <property type="molecule type" value="Genomic_DNA"/>
</dbReference>
<feature type="non-terminal residue" evidence="2">
    <location>
        <position position="158"/>
    </location>
</feature>
<gene>
    <name evidence="2" type="ORF">TSOC_007376</name>
</gene>
<keyword evidence="3" id="KW-1185">Reference proteome</keyword>
<feature type="region of interest" description="Disordered" evidence="1">
    <location>
        <begin position="1"/>
        <end position="158"/>
    </location>
</feature>
<name>A0A2J8A179_9CHLO</name>
<sequence length="158" mass="15751">RAAAGRPRLLQPQQEAVHGLRAGQRARLAPPGGQHLGRRSCGAAGQPAEQPSLRAGRGRDAGRAHGPPAAADRAAHRSRQPSPHAHGGACLQRPATATVRDQRRPAAHHPGDAAAGGAAAAPAAGPAASPAAAAAAAHAHPARPGPRPYAPASRPRPP</sequence>
<dbReference type="AlphaFoldDB" id="A0A2J8A179"/>
<feature type="compositionally biased region" description="Pro residues" evidence="1">
    <location>
        <begin position="143"/>
        <end position="158"/>
    </location>
</feature>
<evidence type="ECO:0000313" key="2">
    <source>
        <dbReference type="EMBL" id="PNH06273.1"/>
    </source>
</evidence>
<organism evidence="2 3">
    <name type="scientific">Tetrabaena socialis</name>
    <dbReference type="NCBI Taxonomy" id="47790"/>
    <lineage>
        <taxon>Eukaryota</taxon>
        <taxon>Viridiplantae</taxon>
        <taxon>Chlorophyta</taxon>
        <taxon>core chlorophytes</taxon>
        <taxon>Chlorophyceae</taxon>
        <taxon>CS clade</taxon>
        <taxon>Chlamydomonadales</taxon>
        <taxon>Tetrabaenaceae</taxon>
        <taxon>Tetrabaena</taxon>
    </lineage>
</organism>
<accession>A0A2J8A179</accession>
<dbReference type="Proteomes" id="UP000236333">
    <property type="component" value="Unassembled WGS sequence"/>
</dbReference>